<dbReference type="Gene3D" id="1.20.5.1930">
    <property type="match status" value="1"/>
</dbReference>
<dbReference type="OrthoDB" id="9778496at2"/>
<comment type="subcellular location">
    <subcellularLocation>
        <location evidence="1">Membrane</location>
    </subcellularLocation>
</comment>
<keyword evidence="3 9" id="KW-0808">Transferase</keyword>
<dbReference type="Gene3D" id="3.30.565.10">
    <property type="entry name" value="Histidine kinase-like ATPase, C-terminal domain"/>
    <property type="match status" value="1"/>
</dbReference>
<dbReference type="GeneID" id="31490285"/>
<accession>D5AT39</accession>
<dbReference type="GO" id="GO:0046983">
    <property type="term" value="F:protein dimerization activity"/>
    <property type="evidence" value="ECO:0007669"/>
    <property type="project" value="InterPro"/>
</dbReference>
<evidence type="ECO:0000256" key="2">
    <source>
        <dbReference type="ARBA" id="ARBA00022553"/>
    </source>
</evidence>
<dbReference type="Pfam" id="PF07730">
    <property type="entry name" value="HisKA_3"/>
    <property type="match status" value="1"/>
</dbReference>
<dbReference type="PANTHER" id="PTHR24421:SF58">
    <property type="entry name" value="SIGNAL TRANSDUCTION HISTIDINE-PROTEIN KINASE_PHOSPHATASE UHPB"/>
    <property type="match status" value="1"/>
</dbReference>
<feature type="coiled-coil region" evidence="6">
    <location>
        <begin position="212"/>
        <end position="239"/>
    </location>
</feature>
<proteinExistence type="predicted"/>
<evidence type="ECO:0000256" key="6">
    <source>
        <dbReference type="SAM" id="Coils"/>
    </source>
</evidence>
<dbReference type="Pfam" id="PF02518">
    <property type="entry name" value="HATPase_c"/>
    <property type="match status" value="1"/>
</dbReference>
<dbReference type="SMART" id="SM00387">
    <property type="entry name" value="HATPase_c"/>
    <property type="match status" value="1"/>
</dbReference>
<keyword evidence="7" id="KW-0472">Membrane</keyword>
<dbReference type="GO" id="GO:0016020">
    <property type="term" value="C:membrane"/>
    <property type="evidence" value="ECO:0007669"/>
    <property type="project" value="UniProtKB-SubCell"/>
</dbReference>
<keyword evidence="7" id="KW-0812">Transmembrane</keyword>
<gene>
    <name evidence="9" type="ordered locus">RCAP_rcc01400</name>
</gene>
<evidence type="ECO:0000256" key="7">
    <source>
        <dbReference type="SAM" id="Phobius"/>
    </source>
</evidence>
<keyword evidence="6" id="KW-0175">Coiled coil</keyword>
<feature type="transmembrane region" description="Helical" evidence="7">
    <location>
        <begin position="153"/>
        <end position="176"/>
    </location>
</feature>
<dbReference type="eggNOG" id="COG4585">
    <property type="taxonomic scope" value="Bacteria"/>
</dbReference>
<evidence type="ECO:0000256" key="5">
    <source>
        <dbReference type="ARBA" id="ARBA00023012"/>
    </source>
</evidence>
<dbReference type="KEGG" id="rcp:RCAP_rcc01400"/>
<reference evidence="9 10" key="2">
    <citation type="journal article" date="2010" name="J. Bacteriol.">
        <title>Complete genome sequence of the photosynthetic purple nonsulfur bacterium Rhodobacter capsulatus SB 1003.</title>
        <authorList>
            <person name="Strnad H."/>
            <person name="Lapidus A."/>
            <person name="Paces J."/>
            <person name="Ulbrich P."/>
            <person name="Vlcek C."/>
            <person name="Paces V."/>
            <person name="Haselkorn R."/>
        </authorList>
    </citation>
    <scope>NUCLEOTIDE SEQUENCE [LARGE SCALE GENOMIC DNA]</scope>
    <source>
        <strain evidence="10">ATCC BAA-309 / NBRC 16581 / SB1003</strain>
    </source>
</reference>
<dbReference type="InterPro" id="IPR036890">
    <property type="entry name" value="HATPase_C_sf"/>
</dbReference>
<dbReference type="EC" id="2.7.13.3" evidence="9"/>
<evidence type="ECO:0000256" key="3">
    <source>
        <dbReference type="ARBA" id="ARBA00022679"/>
    </source>
</evidence>
<keyword evidence="4 9" id="KW-0418">Kinase</keyword>
<sequence>MTLTWRVLVLIAAVHLAVILGAGSVMLLNARRAVAVEITAARDSAVVLIRDLVRRRADDPARLITDLRGGIVQPRHVRIRFVPADGLSPVDLPTPHGDAEPVPGWFLDWVSPVIATAVLPVTAANGVPRGQIEVVATPEDEAREVWEDARALFLVWIAATILLLPMLALLVGRALAPLSRLEHRLSRMQSGDYARAAAATESPDLRAIGARIDQLAATLRTSEEERRILARQLLDLRDAERKSLARELHDELGPCLFSLSVMADQLRTDPERAAARAGDIDMLVSRIRVTNRRILDTLRPATVGNLPLGDVLTDLVGAFQDAHPGTRFLLDVPAGLLGTSEIVDMTLYRILQEALTNALRHGKAREIRIRLSEAAQGFLQMEVADNGEGLSPCWSKGRGLLGMRERIAALNGSLALTAPASGTGAVLTATVMRE</sequence>
<dbReference type="InterPro" id="IPR050482">
    <property type="entry name" value="Sensor_HK_TwoCompSys"/>
</dbReference>
<evidence type="ECO:0000313" key="10">
    <source>
        <dbReference type="Proteomes" id="UP000002361"/>
    </source>
</evidence>
<dbReference type="Proteomes" id="UP000002361">
    <property type="component" value="Chromosome"/>
</dbReference>
<evidence type="ECO:0000256" key="1">
    <source>
        <dbReference type="ARBA" id="ARBA00004370"/>
    </source>
</evidence>
<dbReference type="RefSeq" id="WP_013067125.1">
    <property type="nucleotide sequence ID" value="NC_014034.1"/>
</dbReference>
<dbReference type="InterPro" id="IPR003660">
    <property type="entry name" value="HAMP_dom"/>
</dbReference>
<keyword evidence="10" id="KW-1185">Reference proteome</keyword>
<keyword evidence="7" id="KW-1133">Transmembrane helix</keyword>
<dbReference type="InterPro" id="IPR011712">
    <property type="entry name" value="Sig_transdc_His_kin_sub3_dim/P"/>
</dbReference>
<dbReference type="AlphaFoldDB" id="D5AT39"/>
<dbReference type="EMBL" id="CP001312">
    <property type="protein sequence ID" value="ADE85146.1"/>
    <property type="molecule type" value="Genomic_DNA"/>
</dbReference>
<dbReference type="GO" id="GO:0000155">
    <property type="term" value="F:phosphorelay sensor kinase activity"/>
    <property type="evidence" value="ECO:0007669"/>
    <property type="project" value="InterPro"/>
</dbReference>
<dbReference type="PANTHER" id="PTHR24421">
    <property type="entry name" value="NITRATE/NITRITE SENSOR PROTEIN NARX-RELATED"/>
    <property type="match status" value="1"/>
</dbReference>
<evidence type="ECO:0000256" key="4">
    <source>
        <dbReference type="ARBA" id="ARBA00022777"/>
    </source>
</evidence>
<feature type="domain" description="HAMP" evidence="8">
    <location>
        <begin position="172"/>
        <end position="224"/>
    </location>
</feature>
<protein>
    <submittedName>
        <fullName evidence="9">Signal transduction histidine kinase</fullName>
        <ecNumber evidence="9">2.7.13.3</ecNumber>
    </submittedName>
</protein>
<evidence type="ECO:0000259" key="8">
    <source>
        <dbReference type="PROSITE" id="PS50885"/>
    </source>
</evidence>
<evidence type="ECO:0000313" key="9">
    <source>
        <dbReference type="EMBL" id="ADE85146.1"/>
    </source>
</evidence>
<organism evidence="9 10">
    <name type="scientific">Rhodobacter capsulatus (strain ATCC BAA-309 / NBRC 16581 / SB1003)</name>
    <dbReference type="NCBI Taxonomy" id="272942"/>
    <lineage>
        <taxon>Bacteria</taxon>
        <taxon>Pseudomonadati</taxon>
        <taxon>Pseudomonadota</taxon>
        <taxon>Alphaproteobacteria</taxon>
        <taxon>Rhodobacterales</taxon>
        <taxon>Rhodobacter group</taxon>
        <taxon>Rhodobacter</taxon>
    </lineage>
</organism>
<dbReference type="STRING" id="272942.RCAP_rcc01400"/>
<reference key="1">
    <citation type="submission" date="2008-12" db="EMBL/GenBank/DDBJ databases">
        <title>Complete genome sequence of Rhodobacter capsulatus SB1003.</title>
        <authorList>
            <person name="Strnad H."/>
            <person name="Lapidus A."/>
            <person name="Vlcek C."/>
            <person name="Ulbrich P."/>
            <person name="Paces J."/>
            <person name="Maltsev N."/>
            <person name="Kumar V."/>
            <person name="Kogan Y."/>
            <person name="Milgram A."/>
            <person name="Rebrekov D."/>
            <person name="Mazur M."/>
            <person name="Cox R."/>
            <person name="Kyrpides N."/>
            <person name="Kolar M."/>
            <person name="Sachova J."/>
            <person name="Ridl J."/>
            <person name="Ivanova N."/>
            <person name="Kapatral V."/>
            <person name="Los T."/>
            <person name="Lykidis A."/>
            <person name="Mikhailova N."/>
            <person name="Reznik G."/>
            <person name="Vasieva O."/>
            <person name="Fonstein M."/>
            <person name="Paces V."/>
            <person name="Haselkorn R."/>
        </authorList>
    </citation>
    <scope>NUCLEOTIDE SEQUENCE</scope>
    <source>
        <strain>SB1003</strain>
    </source>
</reference>
<keyword evidence="2" id="KW-0597">Phosphoprotein</keyword>
<keyword evidence="5" id="KW-0902">Two-component regulatory system</keyword>
<name>D5AT39_RHOCB</name>
<dbReference type="SUPFAM" id="SSF55874">
    <property type="entry name" value="ATPase domain of HSP90 chaperone/DNA topoisomerase II/histidine kinase"/>
    <property type="match status" value="1"/>
</dbReference>
<dbReference type="InterPro" id="IPR003594">
    <property type="entry name" value="HATPase_dom"/>
</dbReference>
<dbReference type="HOGENOM" id="CLU_045360_0_0_5"/>
<dbReference type="PROSITE" id="PS50885">
    <property type="entry name" value="HAMP"/>
    <property type="match status" value="1"/>
</dbReference>
<dbReference type="CDD" id="cd16917">
    <property type="entry name" value="HATPase_UhpB-NarQ-NarX-like"/>
    <property type="match status" value="1"/>
</dbReference>